<gene>
    <name evidence="3" type="ORF">C4532_05920</name>
</gene>
<evidence type="ECO:0000313" key="3">
    <source>
        <dbReference type="EMBL" id="RJP72455.1"/>
    </source>
</evidence>
<evidence type="ECO:0000256" key="1">
    <source>
        <dbReference type="ARBA" id="ARBA00023239"/>
    </source>
</evidence>
<dbReference type="GO" id="GO:0016829">
    <property type="term" value="F:lyase activity"/>
    <property type="evidence" value="ECO:0007669"/>
    <property type="project" value="UniProtKB-KW"/>
</dbReference>
<accession>A0A419F296</accession>
<reference evidence="3 4" key="1">
    <citation type="journal article" date="2017" name="ISME J.">
        <title>Energy and carbon metabolisms in a deep terrestrial subsurface fluid microbial community.</title>
        <authorList>
            <person name="Momper L."/>
            <person name="Jungbluth S.P."/>
            <person name="Lee M.D."/>
            <person name="Amend J.P."/>
        </authorList>
    </citation>
    <scope>NUCLEOTIDE SEQUENCE [LARGE SCALE GENOMIC DNA]</scope>
    <source>
        <strain evidence="3">SURF_17</strain>
    </source>
</reference>
<comment type="caution">
    <text evidence="3">The sequence shown here is derived from an EMBL/GenBank/DDBJ whole genome shotgun (WGS) entry which is preliminary data.</text>
</comment>
<dbReference type="CDD" id="cd11613">
    <property type="entry name" value="SAF_AH_GD"/>
    <property type="match status" value="1"/>
</dbReference>
<keyword evidence="3" id="KW-0378">Hydrolase</keyword>
<sequence>MGNNAFKINARDNIVVATQPIKKGEAVVVDGEPLIDAVEDIAAGYKVAIVEVAEGKKVYCYGEPIVEATRTIRPGEWTHVHNTRPIPGA</sequence>
<dbReference type="Pfam" id="PF08666">
    <property type="entry name" value="SAF"/>
    <property type="match status" value="1"/>
</dbReference>
<organism evidence="3 4">
    <name type="scientific">Candidatus Abyssobacteria bacterium SURF_17</name>
    <dbReference type="NCBI Taxonomy" id="2093361"/>
    <lineage>
        <taxon>Bacteria</taxon>
        <taxon>Pseudomonadati</taxon>
        <taxon>Candidatus Hydrogenedentota</taxon>
        <taxon>Candidatus Abyssobacteria</taxon>
    </lineage>
</organism>
<keyword evidence="1" id="KW-0456">Lyase</keyword>
<feature type="domain" description="SAF" evidence="2">
    <location>
        <begin position="12"/>
        <end position="84"/>
    </location>
</feature>
<protein>
    <submittedName>
        <fullName evidence="3">Altronate hydrolase</fullName>
    </submittedName>
</protein>
<dbReference type="InterPro" id="IPR013974">
    <property type="entry name" value="SAF"/>
</dbReference>
<name>A0A419F296_9BACT</name>
<dbReference type="EMBL" id="QZKI01000044">
    <property type="protein sequence ID" value="RJP72455.1"/>
    <property type="molecule type" value="Genomic_DNA"/>
</dbReference>
<dbReference type="SMART" id="SM00858">
    <property type="entry name" value="SAF"/>
    <property type="match status" value="1"/>
</dbReference>
<evidence type="ECO:0000259" key="2">
    <source>
        <dbReference type="SMART" id="SM00858"/>
    </source>
</evidence>
<dbReference type="Gene3D" id="2.30.130.110">
    <property type="match status" value="1"/>
</dbReference>
<evidence type="ECO:0000313" key="4">
    <source>
        <dbReference type="Proteomes" id="UP000285961"/>
    </source>
</evidence>
<dbReference type="GO" id="GO:0016787">
    <property type="term" value="F:hydrolase activity"/>
    <property type="evidence" value="ECO:0007669"/>
    <property type="project" value="UniProtKB-KW"/>
</dbReference>
<dbReference type="InterPro" id="IPR044144">
    <property type="entry name" value="SAF_UxaA/GarD"/>
</dbReference>
<dbReference type="Proteomes" id="UP000285961">
    <property type="component" value="Unassembled WGS sequence"/>
</dbReference>
<proteinExistence type="predicted"/>
<dbReference type="AlphaFoldDB" id="A0A419F296"/>